<dbReference type="GO" id="GO:0005783">
    <property type="term" value="C:endoplasmic reticulum"/>
    <property type="evidence" value="ECO:0007669"/>
    <property type="project" value="TreeGrafter"/>
</dbReference>
<feature type="repeat" description="ANK" evidence="5">
    <location>
        <begin position="177"/>
        <end position="199"/>
    </location>
</feature>
<dbReference type="InterPro" id="IPR056237">
    <property type="entry name" value="ANKLE2_3rd"/>
</dbReference>
<keyword evidence="4" id="KW-0131">Cell cycle</keyword>
<evidence type="ECO:0000256" key="1">
    <source>
        <dbReference type="ARBA" id="ARBA00007597"/>
    </source>
</evidence>
<dbReference type="GO" id="GO:0051301">
    <property type="term" value="P:cell division"/>
    <property type="evidence" value="ECO:0007669"/>
    <property type="project" value="UniProtKB-KW"/>
</dbReference>
<evidence type="ECO:0000259" key="6">
    <source>
        <dbReference type="Pfam" id="PF24567"/>
    </source>
</evidence>
<dbReference type="PROSITE" id="PS50088">
    <property type="entry name" value="ANK_REPEAT"/>
    <property type="match status" value="1"/>
</dbReference>
<dbReference type="PANTHER" id="PTHR12349">
    <property type="entry name" value="ANKYRIN REPEAT AND LEM DOMAIN-CONTAINING PROTEIN 2"/>
    <property type="match status" value="1"/>
</dbReference>
<organism evidence="7 8">
    <name type="scientific">Parelaphostrongylus tenuis</name>
    <name type="common">Meningeal worm</name>
    <dbReference type="NCBI Taxonomy" id="148309"/>
    <lineage>
        <taxon>Eukaryota</taxon>
        <taxon>Metazoa</taxon>
        <taxon>Ecdysozoa</taxon>
        <taxon>Nematoda</taxon>
        <taxon>Chromadorea</taxon>
        <taxon>Rhabditida</taxon>
        <taxon>Rhabditina</taxon>
        <taxon>Rhabditomorpha</taxon>
        <taxon>Strongyloidea</taxon>
        <taxon>Metastrongylidae</taxon>
        <taxon>Parelaphostrongylus</taxon>
    </lineage>
</organism>
<sequence length="537" mass="60417">MATQETPGSPVYAVYFPADIAKSPRNVFRTLQEAVKFANSPEGKSNGARFNRFGTPKEAMDFFTAGDTRTLQQETAPVTPPEPVVPFPSSVNDLIDSNPRFLINTSGDTAAIVMEGFRFNALHIAARHGKADVVERVLQLVGDKSFLALVYGTHEDDAQLRIENIVTSYLNTPDKGNCDTPLHLAAKFGHVDVVRLLVNQPLMKKDLVNKEGQTALDVACSRYSGDDKRKRKDEMELLLGGFFAAVYRSTCNTFSPKLLVSADFPKLTIPNDESQSCPPLLWEFKLTGCAGPFGSEKRAVEFLNNWIGCDKHVKLSDNDKGYERVGRELSEKSKVKWVESWCFLDRMVDLRSEEGLALLNSYLSTLKRKASFLSYQFDGLKRRLSYTDDDDLHNQLGTTNKDEYDENEFEDALEFVDEADREIFNDSLAGLSEQFGSLSLHSPSPIKLRAKCVPDDLEEFFTPPSTPPTVFLLDSPTKVDNDVMTALSGLPQEKIDLFPHVRLFTEKLRRISNNVRSEWPALDSPRRRTPLRRIQRN</sequence>
<name>A0AAD5R660_PARTN</name>
<evidence type="ECO:0000313" key="7">
    <source>
        <dbReference type="EMBL" id="KAJ1370422.1"/>
    </source>
</evidence>
<accession>A0AAD5R660</accession>
<dbReference type="Pfam" id="PF12796">
    <property type="entry name" value="Ank_2"/>
    <property type="match status" value="1"/>
</dbReference>
<evidence type="ECO:0000256" key="2">
    <source>
        <dbReference type="ARBA" id="ARBA00022618"/>
    </source>
</evidence>
<proteinExistence type="inferred from homology"/>
<evidence type="ECO:0000256" key="5">
    <source>
        <dbReference type="PROSITE-ProRule" id="PRU00023"/>
    </source>
</evidence>
<keyword evidence="2" id="KW-0132">Cell division</keyword>
<dbReference type="InterPro" id="IPR036770">
    <property type="entry name" value="Ankyrin_rpt-contain_sf"/>
</dbReference>
<dbReference type="GO" id="GO:0051721">
    <property type="term" value="F:protein phosphatase 2A binding"/>
    <property type="evidence" value="ECO:0007669"/>
    <property type="project" value="TreeGrafter"/>
</dbReference>
<dbReference type="AlphaFoldDB" id="A0AAD5R660"/>
<reference evidence="7" key="1">
    <citation type="submission" date="2021-06" db="EMBL/GenBank/DDBJ databases">
        <title>Parelaphostrongylus tenuis whole genome reference sequence.</title>
        <authorList>
            <person name="Garwood T.J."/>
            <person name="Larsen P.A."/>
            <person name="Fountain-Jones N.M."/>
            <person name="Garbe J.R."/>
            <person name="Macchietto M.G."/>
            <person name="Kania S.A."/>
            <person name="Gerhold R.W."/>
            <person name="Richards J.E."/>
            <person name="Wolf T.M."/>
        </authorList>
    </citation>
    <scope>NUCLEOTIDE SEQUENCE</scope>
    <source>
        <strain evidence="7">MNPRO001-30</strain>
        <tissue evidence="7">Meninges</tissue>
    </source>
</reference>
<evidence type="ECO:0000313" key="8">
    <source>
        <dbReference type="Proteomes" id="UP001196413"/>
    </source>
</evidence>
<evidence type="ECO:0000256" key="3">
    <source>
        <dbReference type="ARBA" id="ARBA00023043"/>
    </source>
</evidence>
<dbReference type="PROSITE" id="PS50297">
    <property type="entry name" value="ANK_REP_REGION"/>
    <property type="match status" value="1"/>
</dbReference>
<dbReference type="PANTHER" id="PTHR12349:SF4">
    <property type="entry name" value="ANKYRIN REPEAT AND LEM DOMAIN-CONTAINING PROTEIN 2"/>
    <property type="match status" value="1"/>
</dbReference>
<dbReference type="EMBL" id="JAHQIW010006778">
    <property type="protein sequence ID" value="KAJ1370422.1"/>
    <property type="molecule type" value="Genomic_DNA"/>
</dbReference>
<evidence type="ECO:0000256" key="4">
    <source>
        <dbReference type="ARBA" id="ARBA00023306"/>
    </source>
</evidence>
<comment type="similarity">
    <text evidence="1">Belongs to the ANKLE2 family.</text>
</comment>
<dbReference type="Proteomes" id="UP001196413">
    <property type="component" value="Unassembled WGS sequence"/>
</dbReference>
<dbReference type="Gene3D" id="1.25.40.20">
    <property type="entry name" value="Ankyrin repeat-containing domain"/>
    <property type="match status" value="1"/>
</dbReference>
<dbReference type="SUPFAM" id="SSF48403">
    <property type="entry name" value="Ankyrin repeat"/>
    <property type="match status" value="1"/>
</dbReference>
<protein>
    <recommendedName>
        <fullName evidence="6">ANKLE2 third alpha/beta domain-containing protein</fullName>
    </recommendedName>
</protein>
<feature type="domain" description="ANKLE2 third alpha/beta" evidence="6">
    <location>
        <begin position="242"/>
        <end position="339"/>
    </location>
</feature>
<dbReference type="InterPro" id="IPR002110">
    <property type="entry name" value="Ankyrin_rpt"/>
</dbReference>
<dbReference type="SMART" id="SM00248">
    <property type="entry name" value="ANK"/>
    <property type="match status" value="3"/>
</dbReference>
<keyword evidence="3 5" id="KW-0040">ANK repeat</keyword>
<comment type="caution">
    <text evidence="7">The sequence shown here is derived from an EMBL/GenBank/DDBJ whole genome shotgun (WGS) entry which is preliminary data.</text>
</comment>
<dbReference type="Pfam" id="PF24567">
    <property type="entry name" value="ANKLE2_3rd"/>
    <property type="match status" value="1"/>
</dbReference>
<gene>
    <name evidence="7" type="ORF">KIN20_032139</name>
</gene>
<keyword evidence="8" id="KW-1185">Reference proteome</keyword>